<proteinExistence type="predicted"/>
<dbReference type="InterPro" id="IPR046335">
    <property type="entry name" value="LacI/GalR-like_sensor"/>
</dbReference>
<dbReference type="InterPro" id="IPR010982">
    <property type="entry name" value="Lambda_DNA-bd_dom_sf"/>
</dbReference>
<protein>
    <submittedName>
        <fullName evidence="5">Transcriptional regulator, LacI family</fullName>
    </submittedName>
</protein>
<dbReference type="CDD" id="cd06267">
    <property type="entry name" value="PBP1_LacI_sugar_binding-like"/>
    <property type="match status" value="1"/>
</dbReference>
<keyword evidence="6" id="KW-1185">Reference proteome</keyword>
<name>E1R2I3_SEDSS</name>
<dbReference type="SUPFAM" id="SSF53822">
    <property type="entry name" value="Periplasmic binding protein-like I"/>
    <property type="match status" value="1"/>
</dbReference>
<dbReference type="HOGENOM" id="CLU_037628_6_1_12"/>
<dbReference type="OrthoDB" id="305766at2"/>
<evidence type="ECO:0000259" key="4">
    <source>
        <dbReference type="PROSITE" id="PS50932"/>
    </source>
</evidence>
<dbReference type="Pfam" id="PF00356">
    <property type="entry name" value="LacI"/>
    <property type="match status" value="1"/>
</dbReference>
<gene>
    <name evidence="5" type="ordered locus">Spirs_3455</name>
</gene>
<keyword evidence="3" id="KW-0804">Transcription</keyword>
<dbReference type="GO" id="GO:0003700">
    <property type="term" value="F:DNA-binding transcription factor activity"/>
    <property type="evidence" value="ECO:0007669"/>
    <property type="project" value="TreeGrafter"/>
</dbReference>
<dbReference type="STRING" id="573413.Spirs_3455"/>
<dbReference type="EMBL" id="CP002116">
    <property type="protein sequence ID" value="ADK82543.1"/>
    <property type="molecule type" value="Genomic_DNA"/>
</dbReference>
<keyword evidence="1" id="KW-0805">Transcription regulation</keyword>
<dbReference type="PROSITE" id="PS00356">
    <property type="entry name" value="HTH_LACI_1"/>
    <property type="match status" value="1"/>
</dbReference>
<dbReference type="PANTHER" id="PTHR30146:SF109">
    <property type="entry name" value="HTH-TYPE TRANSCRIPTIONAL REGULATOR GALS"/>
    <property type="match status" value="1"/>
</dbReference>
<dbReference type="SUPFAM" id="SSF47413">
    <property type="entry name" value="lambda repressor-like DNA-binding domains"/>
    <property type="match status" value="1"/>
</dbReference>
<dbReference type="KEGG" id="ssm:Spirs_3455"/>
<evidence type="ECO:0000256" key="1">
    <source>
        <dbReference type="ARBA" id="ARBA00023015"/>
    </source>
</evidence>
<dbReference type="SMART" id="SM00354">
    <property type="entry name" value="HTH_LACI"/>
    <property type="match status" value="1"/>
</dbReference>
<dbReference type="Pfam" id="PF13377">
    <property type="entry name" value="Peripla_BP_3"/>
    <property type="match status" value="1"/>
</dbReference>
<dbReference type="CDD" id="cd01392">
    <property type="entry name" value="HTH_LacI"/>
    <property type="match status" value="1"/>
</dbReference>
<evidence type="ECO:0000256" key="3">
    <source>
        <dbReference type="ARBA" id="ARBA00023163"/>
    </source>
</evidence>
<dbReference type="Proteomes" id="UP000002318">
    <property type="component" value="Chromosome"/>
</dbReference>
<keyword evidence="2" id="KW-0238">DNA-binding</keyword>
<dbReference type="Gene3D" id="1.10.260.40">
    <property type="entry name" value="lambda repressor-like DNA-binding domains"/>
    <property type="match status" value="1"/>
</dbReference>
<organism evidence="5 6">
    <name type="scientific">Sediminispirochaeta smaragdinae (strain DSM 11293 / JCM 15392 / SEBR 4228)</name>
    <name type="common">Spirochaeta smaragdinae</name>
    <dbReference type="NCBI Taxonomy" id="573413"/>
    <lineage>
        <taxon>Bacteria</taxon>
        <taxon>Pseudomonadati</taxon>
        <taxon>Spirochaetota</taxon>
        <taxon>Spirochaetia</taxon>
        <taxon>Spirochaetales</taxon>
        <taxon>Spirochaetaceae</taxon>
        <taxon>Sediminispirochaeta</taxon>
    </lineage>
</organism>
<evidence type="ECO:0000313" key="5">
    <source>
        <dbReference type="EMBL" id="ADK82543.1"/>
    </source>
</evidence>
<dbReference type="PANTHER" id="PTHR30146">
    <property type="entry name" value="LACI-RELATED TRANSCRIPTIONAL REPRESSOR"/>
    <property type="match status" value="1"/>
</dbReference>
<dbReference type="RefSeq" id="WP_013256002.1">
    <property type="nucleotide sequence ID" value="NC_014364.1"/>
</dbReference>
<dbReference type="eggNOG" id="COG1609">
    <property type="taxonomic scope" value="Bacteria"/>
</dbReference>
<dbReference type="PROSITE" id="PS50932">
    <property type="entry name" value="HTH_LACI_2"/>
    <property type="match status" value="1"/>
</dbReference>
<dbReference type="GO" id="GO:0000976">
    <property type="term" value="F:transcription cis-regulatory region binding"/>
    <property type="evidence" value="ECO:0007669"/>
    <property type="project" value="TreeGrafter"/>
</dbReference>
<dbReference type="PRINTS" id="PR00036">
    <property type="entry name" value="HTHLACI"/>
</dbReference>
<dbReference type="AlphaFoldDB" id="E1R2I3"/>
<accession>E1R2I3</accession>
<evidence type="ECO:0000313" key="6">
    <source>
        <dbReference type="Proteomes" id="UP000002318"/>
    </source>
</evidence>
<dbReference type="Gene3D" id="3.40.50.2300">
    <property type="match status" value="2"/>
</dbReference>
<dbReference type="InterPro" id="IPR000843">
    <property type="entry name" value="HTH_LacI"/>
</dbReference>
<feature type="domain" description="HTH lacI-type" evidence="4">
    <location>
        <begin position="3"/>
        <end position="57"/>
    </location>
</feature>
<dbReference type="InterPro" id="IPR028082">
    <property type="entry name" value="Peripla_BP_I"/>
</dbReference>
<evidence type="ECO:0000256" key="2">
    <source>
        <dbReference type="ARBA" id="ARBA00023125"/>
    </source>
</evidence>
<sequence length="339" mass="38180">MVATIKDIAERVGVSTMTVSRVINNSGYVSMQTRKKVEAAIKALNYQPNLLARSLINRKSSFVYVIVPDISNPFYADLTKGVERVAKSASYNIILSSAYWKETLECEHIEAARGRMAEGIILVLPKISEKKIAAYAKRIPLVVVDKHIRSKSIDKVYLYQNKGAFLAVEHLITLGHRRIAFLSGESHIYNSRSRQHGYEDALSHYGIPFDPALVLKGDFSFETGERAFQQIFDMAPQKRPTAIFAASDLMALGFMRNAFRYGVRIPDDISLVGFDDILLASITNPPLTTIRHPYREMGEEAMNHLLKKLNEGFQPSDRKPLVNQLIIRETTKLFSGDEL</sequence>
<reference evidence="5 6" key="1">
    <citation type="journal article" date="2010" name="Stand. Genomic Sci.">
        <title>Complete genome sequence of Spirochaeta smaragdinae type strain (SEBR 4228).</title>
        <authorList>
            <person name="Mavromatis K."/>
            <person name="Yasawong M."/>
            <person name="Chertkov O."/>
            <person name="Lapidus A."/>
            <person name="Lucas S."/>
            <person name="Nolan M."/>
            <person name="Del Rio T.G."/>
            <person name="Tice H."/>
            <person name="Cheng J.F."/>
            <person name="Pitluck S."/>
            <person name="Liolios K."/>
            <person name="Ivanova N."/>
            <person name="Tapia R."/>
            <person name="Han C."/>
            <person name="Bruce D."/>
            <person name="Goodwin L."/>
            <person name="Pati A."/>
            <person name="Chen A."/>
            <person name="Palaniappan K."/>
            <person name="Land M."/>
            <person name="Hauser L."/>
            <person name="Chang Y.J."/>
            <person name="Jeffries C.D."/>
            <person name="Detter J.C."/>
            <person name="Rohde M."/>
            <person name="Brambilla E."/>
            <person name="Spring S."/>
            <person name="Goker M."/>
            <person name="Sikorski J."/>
            <person name="Woyke T."/>
            <person name="Bristow J."/>
            <person name="Eisen J.A."/>
            <person name="Markowitz V."/>
            <person name="Hugenholtz P."/>
            <person name="Klenk H.P."/>
            <person name="Kyrpides N.C."/>
        </authorList>
    </citation>
    <scope>NUCLEOTIDE SEQUENCE [LARGE SCALE GENOMIC DNA]</scope>
    <source>
        <strain evidence="6">DSM 11293 / JCM 15392 / SEBR 4228</strain>
    </source>
</reference>